<protein>
    <recommendedName>
        <fullName evidence="3">Nucleoprotein</fullName>
    </recommendedName>
</protein>
<dbReference type="EMBL" id="JAOYFB010000039">
    <property type="protein sequence ID" value="KAK4030368.1"/>
    <property type="molecule type" value="Genomic_DNA"/>
</dbReference>
<evidence type="ECO:0000313" key="1">
    <source>
        <dbReference type="EMBL" id="KAK4030368.1"/>
    </source>
</evidence>
<name>A0ABR0AZ27_9CRUS</name>
<organism evidence="1 2">
    <name type="scientific">Daphnia magna</name>
    <dbReference type="NCBI Taxonomy" id="35525"/>
    <lineage>
        <taxon>Eukaryota</taxon>
        <taxon>Metazoa</taxon>
        <taxon>Ecdysozoa</taxon>
        <taxon>Arthropoda</taxon>
        <taxon>Crustacea</taxon>
        <taxon>Branchiopoda</taxon>
        <taxon>Diplostraca</taxon>
        <taxon>Cladocera</taxon>
        <taxon>Anomopoda</taxon>
        <taxon>Daphniidae</taxon>
        <taxon>Daphnia</taxon>
    </lineage>
</organism>
<keyword evidence="2" id="KW-1185">Reference proteome</keyword>
<sequence>MDNMNNINYVAMYIYLDTIQATGITPQGYELAYRYYQECCGVFQHENMYLDQADARLHMSEMLRSLLSGEASRGGRAVSAIFVDELRTLYTACHALPNIDRTIGGQLHVMAAPPADAADWPTWGATLTAEQVAIFIRVAVGGGVRRAPARYVDWMKGGIVYIWYTLLFAGTSNARKFANFVTQCGLTNMECQWPTDVGVLSTMFGKMTVGMDRAAFANLFEHMANEGAIQVLGLKNMVAQARFHGMTAIMMIVQATKDCGEFNWGYVHVMWPLECAAFMGVIQHLTGPNNTLNPWGGFGTMAEKNAIRSTQFRRLTQLAYDIQVRFMGNTSIQNVASFGNRAVYGKWANTVDGLMTAYDDWIARNMNPANMQAHIPVVASANALILANLVVPQ</sequence>
<gene>
    <name evidence="1" type="ORF">OUZ56_023367</name>
</gene>
<evidence type="ECO:0000313" key="2">
    <source>
        <dbReference type="Proteomes" id="UP001234178"/>
    </source>
</evidence>
<evidence type="ECO:0008006" key="3">
    <source>
        <dbReference type="Google" id="ProtNLM"/>
    </source>
</evidence>
<comment type="caution">
    <text evidence="1">The sequence shown here is derived from an EMBL/GenBank/DDBJ whole genome shotgun (WGS) entry which is preliminary data.</text>
</comment>
<reference evidence="1 2" key="1">
    <citation type="journal article" date="2023" name="Nucleic Acids Res.">
        <title>The hologenome of Daphnia magna reveals possible DNA methylation and microbiome-mediated evolution of the host genome.</title>
        <authorList>
            <person name="Chaturvedi A."/>
            <person name="Li X."/>
            <person name="Dhandapani V."/>
            <person name="Marshall H."/>
            <person name="Kissane S."/>
            <person name="Cuenca-Cambronero M."/>
            <person name="Asole G."/>
            <person name="Calvet F."/>
            <person name="Ruiz-Romero M."/>
            <person name="Marangio P."/>
            <person name="Guigo R."/>
            <person name="Rago D."/>
            <person name="Mirbahai L."/>
            <person name="Eastwood N."/>
            <person name="Colbourne J.K."/>
            <person name="Zhou J."/>
            <person name="Mallon E."/>
            <person name="Orsini L."/>
        </authorList>
    </citation>
    <scope>NUCLEOTIDE SEQUENCE [LARGE SCALE GENOMIC DNA]</scope>
    <source>
        <strain evidence="1">LRV0_1</strain>
    </source>
</reference>
<dbReference type="Proteomes" id="UP001234178">
    <property type="component" value="Unassembled WGS sequence"/>
</dbReference>
<accession>A0ABR0AZ27</accession>
<proteinExistence type="predicted"/>